<dbReference type="PANTHER" id="PTHR46143:SF1">
    <property type="entry name" value="CALPAIN-7"/>
    <property type="match status" value="1"/>
</dbReference>
<feature type="compositionally biased region" description="Basic and acidic residues" evidence="5">
    <location>
        <begin position="398"/>
        <end position="411"/>
    </location>
</feature>
<evidence type="ECO:0000256" key="1">
    <source>
        <dbReference type="ARBA" id="ARBA00022670"/>
    </source>
</evidence>
<feature type="compositionally biased region" description="Polar residues" evidence="5">
    <location>
        <begin position="864"/>
        <end position="878"/>
    </location>
</feature>
<feature type="compositionally biased region" description="Basic and acidic residues" evidence="5">
    <location>
        <begin position="1038"/>
        <end position="1064"/>
    </location>
</feature>
<gene>
    <name evidence="7" type="ORF">EZS28_020802</name>
</gene>
<dbReference type="OrthoDB" id="167576at2759"/>
<evidence type="ECO:0000259" key="6">
    <source>
        <dbReference type="PROSITE" id="PS50203"/>
    </source>
</evidence>
<feature type="region of interest" description="Disordered" evidence="5">
    <location>
        <begin position="690"/>
        <end position="718"/>
    </location>
</feature>
<feature type="compositionally biased region" description="Acidic residues" evidence="5">
    <location>
        <begin position="1525"/>
        <end position="1537"/>
    </location>
</feature>
<dbReference type="SUPFAM" id="SSF54001">
    <property type="entry name" value="Cysteine proteinases"/>
    <property type="match status" value="1"/>
</dbReference>
<accession>A0A5J4VM70</accession>
<dbReference type="GO" id="GO:0004198">
    <property type="term" value="F:calcium-dependent cysteine-type endopeptidase activity"/>
    <property type="evidence" value="ECO:0007669"/>
    <property type="project" value="InterPro"/>
</dbReference>
<name>A0A5J4VM70_9EUKA</name>
<reference evidence="7 8" key="1">
    <citation type="submission" date="2019-03" db="EMBL/GenBank/DDBJ databases">
        <title>Single cell metagenomics reveals metabolic interactions within the superorganism composed of flagellate Streblomastix strix and complex community of Bacteroidetes bacteria on its surface.</title>
        <authorList>
            <person name="Treitli S.C."/>
            <person name="Kolisko M."/>
            <person name="Husnik F."/>
            <person name="Keeling P."/>
            <person name="Hampl V."/>
        </authorList>
    </citation>
    <scope>NUCLEOTIDE SEQUENCE [LARGE SCALE GENOMIC DNA]</scope>
    <source>
        <strain evidence="7">ST1C</strain>
    </source>
</reference>
<feature type="compositionally biased region" description="Basic and acidic residues" evidence="5">
    <location>
        <begin position="1109"/>
        <end position="1130"/>
    </location>
</feature>
<feature type="non-terminal residue" evidence="7">
    <location>
        <position position="1789"/>
    </location>
</feature>
<feature type="compositionally biased region" description="Basic and acidic residues" evidence="5">
    <location>
        <begin position="253"/>
        <end position="263"/>
    </location>
</feature>
<proteinExistence type="predicted"/>
<feature type="region of interest" description="Disordered" evidence="5">
    <location>
        <begin position="790"/>
        <end position="889"/>
    </location>
</feature>
<feature type="region of interest" description="Disordered" evidence="5">
    <location>
        <begin position="906"/>
        <end position="961"/>
    </location>
</feature>
<dbReference type="InterPro" id="IPR038765">
    <property type="entry name" value="Papain-like_cys_pep_sf"/>
</dbReference>
<dbReference type="Gene3D" id="3.90.70.10">
    <property type="entry name" value="Cysteine proteinases"/>
    <property type="match status" value="1"/>
</dbReference>
<dbReference type="EMBL" id="SNRW01006126">
    <property type="protein sequence ID" value="KAA6383671.1"/>
    <property type="molecule type" value="Genomic_DNA"/>
</dbReference>
<protein>
    <recommendedName>
        <fullName evidence="6">Calpain catalytic domain-containing protein</fullName>
    </recommendedName>
</protein>
<dbReference type="Proteomes" id="UP000324800">
    <property type="component" value="Unassembled WGS sequence"/>
</dbReference>
<dbReference type="InterPro" id="IPR051297">
    <property type="entry name" value="PalB/RIM13"/>
</dbReference>
<comment type="caution">
    <text evidence="7">The sequence shown here is derived from an EMBL/GenBank/DDBJ whole genome shotgun (WGS) entry which is preliminary data.</text>
</comment>
<dbReference type="InterPro" id="IPR001300">
    <property type="entry name" value="Peptidase_C2_calpain_cat"/>
</dbReference>
<organism evidence="7 8">
    <name type="scientific">Streblomastix strix</name>
    <dbReference type="NCBI Taxonomy" id="222440"/>
    <lineage>
        <taxon>Eukaryota</taxon>
        <taxon>Metamonada</taxon>
        <taxon>Preaxostyla</taxon>
        <taxon>Oxymonadida</taxon>
        <taxon>Streblomastigidae</taxon>
        <taxon>Streblomastix</taxon>
    </lineage>
</organism>
<feature type="compositionally biased region" description="Polar residues" evidence="5">
    <location>
        <begin position="930"/>
        <end position="957"/>
    </location>
</feature>
<feature type="compositionally biased region" description="Low complexity" evidence="5">
    <location>
        <begin position="1235"/>
        <end position="1247"/>
    </location>
</feature>
<feature type="domain" description="Calpain catalytic" evidence="6">
    <location>
        <begin position="29"/>
        <end position="376"/>
    </location>
</feature>
<feature type="compositionally biased region" description="Low complexity" evidence="5">
    <location>
        <begin position="1135"/>
        <end position="1148"/>
    </location>
</feature>
<evidence type="ECO:0000256" key="2">
    <source>
        <dbReference type="ARBA" id="ARBA00022801"/>
    </source>
</evidence>
<feature type="compositionally biased region" description="Acidic residues" evidence="5">
    <location>
        <begin position="1023"/>
        <end position="1032"/>
    </location>
</feature>
<feature type="compositionally biased region" description="Low complexity" evidence="5">
    <location>
        <begin position="704"/>
        <end position="715"/>
    </location>
</feature>
<feature type="region of interest" description="Disordered" evidence="5">
    <location>
        <begin position="1"/>
        <end position="20"/>
    </location>
</feature>
<keyword evidence="2" id="KW-0378">Hydrolase</keyword>
<comment type="caution">
    <text evidence="4">Lacks conserved residue(s) required for the propagation of feature annotation.</text>
</comment>
<feature type="region of interest" description="Disordered" evidence="5">
    <location>
        <begin position="391"/>
        <end position="438"/>
    </location>
</feature>
<keyword evidence="1" id="KW-0645">Protease</keyword>
<evidence type="ECO:0000313" key="7">
    <source>
        <dbReference type="EMBL" id="KAA6383671.1"/>
    </source>
</evidence>
<feature type="compositionally biased region" description="Basic and acidic residues" evidence="5">
    <location>
        <begin position="690"/>
        <end position="703"/>
    </location>
</feature>
<feature type="region of interest" description="Disordered" evidence="5">
    <location>
        <begin position="1765"/>
        <end position="1789"/>
    </location>
</feature>
<evidence type="ECO:0000256" key="5">
    <source>
        <dbReference type="SAM" id="MobiDB-lite"/>
    </source>
</evidence>
<sequence length="1789" mass="206639">MSQQEDIIEEGNQLNASSELHGMKFDEWSYLDDRKADEENEEENAEAYKDDTILQLNELLKSENSQFYPPTEVFHCDAQDVKIFNQIDPETPKQGVVKDSSIIASIISLANNVHGSENKPILSEIIHPQNETEAVFQPNKETRVKLFINGANRSVLVDSNILCFGSAQDDAGSDSGSVDDEAKAPPTLKHIAQASSIKDGEIWVSLLEKALLKVFSGGFATEDIHPHEVIHALSGFIPSTAWSMDAIFKEASRERRAASERKNNRSNQHSHHNQSSNSSQSRLWKDLCSLLKEKEAVVTVSIPKGRFSAQYGLRYGIEAGQHYSLLDAVEFNGIKLIKLKNPNVNKEWQGKYSNFDIEHWTPGLQREANFELPEEDEDVKKIKFSPLSSSFTQSQIDDDNKTNKSFKDNKTNKTNKSKTNQQQQLQQQTNSKTKTTKFIDPSTIDSKLSELSPSLLNNKGKGIFWMELSDAEHFFKSGISTLSYNPNSEKLGLFNMDQRQFVYPRKRLLMETQELQTRYAPQFLIKKQANQRIWILLTRHYQNSQPCYKEGLDPQDKDEDINIFFTVYKHGDLVNLDDSDYEQDYIQQQLTQQNPLALLTPIESLINDPYEKKTIVVNGDINRKPLNQRIMTFNPLRMERVGRRKPVITFDEDGEDFEDEKEQENEILDQIERIRINREKRIIEEQQGIYRDKQYDNKNKKNQNEQQPNKRNNYYDNKRRKLEQDQLRRSEINQKKQQELKKQKEIQLRKQQLKQQEDLMFTDGPHDRHSEYNEYDFDLNRKVDQKHQVPLNQSILTKEDRIKQSRQQDQYKYEQINKQARLKENEGILDEKEHISSRSSKRDSQQQQNRQQKSQSISQIPQKPTNQPKLTDNLNGEFSSGDENNTTDEEYDEGVMIGNETIEQYNARQQKKQQQKQNKQQLKLKQRNQRSQSMRPTESQSYQLNKTISGYPSNRGAQNDDYDKIQESKTDQAVQQQLIENDQNIHKQRRRRNSISGDGQSEKPKLLIDEQITNDNQQKDIEIDLNLDDEENKTEFNNVEKNDKIKSDEKVSLKSDQNYEDKLQGKQRQRKQVKKEQDDDDEKDKDNYRSRKSYKSYKDKDDDDNNNNDQKDDSPDRQSNKSDKQEKQPDKQSNSQYPYPSRQQQQQQYHHRQSHRTNLHKIPPSQNYIGRFFLGRIEDDFSGYMTLVVGVDLEEEANKEMLKKQKILDELVEEQNQLLKEQERLNPQLRIQQQQLQQSQLGRSGYQVSNPRNALQPPEPLNPNLHQWQYLNQSSSNSNQNNNLNNSGISIKQLQQPSDPQTTPNSTLNQSMFNISEQQAQLQQQIYTLQTEIAINKLRRTVGFTDRWIGQGVDRAASKGKDLRFTLTIYSDDEIDCIQIPDPVSEVTDLETTPQMNLQQGQLDQTAVIEQTQQFQTPQQKLDSAKVGRTYFSSKPMMKFGGGIKKQVALIVDGKTAAAGAVLARAEALGIGKLHEIDYGVKQDFDDLKYRRKRLQKLQGKKDANIYTDNEQITGQKKSQYDNGLIDDDEEDDEDSDDYILKKSTGKQLKRNGYNYTAQQQQDQDDFKFNFAEGHSEGEFSDVDGLIPVTTAAGGESKPVWKKRQFKKPYILLDEEIENQKERGQSPKKYIVKDDKIDPNQKKKDKNKGNYAGKITIGAGKLEGHVVLHGILHRKQSIPIDLKQVPTSIKDMLPFFDSQYALLGAFQHATQKLFSQQNIVILAPSSTNTQNNTQTQNQNLNSALPSVTTNQNQTQNQGLAQATITTSSTDTQADPTQTQTQTNLQTQTN</sequence>
<evidence type="ECO:0000313" key="8">
    <source>
        <dbReference type="Proteomes" id="UP000324800"/>
    </source>
</evidence>
<feature type="region of interest" description="Disordered" evidence="5">
    <location>
        <begin position="979"/>
        <end position="1165"/>
    </location>
</feature>
<dbReference type="SMART" id="SM00230">
    <property type="entry name" value="CysPc"/>
    <property type="match status" value="1"/>
</dbReference>
<evidence type="ECO:0000256" key="4">
    <source>
        <dbReference type="PROSITE-ProRule" id="PRU00239"/>
    </source>
</evidence>
<dbReference type="GO" id="GO:0006508">
    <property type="term" value="P:proteolysis"/>
    <property type="evidence" value="ECO:0007669"/>
    <property type="project" value="UniProtKB-KW"/>
</dbReference>
<feature type="compositionally biased region" description="Polar residues" evidence="5">
    <location>
        <begin position="1507"/>
        <end position="1522"/>
    </location>
</feature>
<dbReference type="PROSITE" id="PS50203">
    <property type="entry name" value="CALPAIN_CAT"/>
    <property type="match status" value="1"/>
</dbReference>
<feature type="compositionally biased region" description="Basic residues" evidence="5">
    <location>
        <begin position="1149"/>
        <end position="1159"/>
    </location>
</feature>
<dbReference type="Pfam" id="PF00648">
    <property type="entry name" value="Peptidase_C2"/>
    <property type="match status" value="1"/>
</dbReference>
<feature type="region of interest" description="Disordered" evidence="5">
    <location>
        <begin position="253"/>
        <end position="280"/>
    </location>
</feature>
<keyword evidence="3" id="KW-0788">Thiol protease</keyword>
<feature type="region of interest" description="Disordered" evidence="5">
    <location>
        <begin position="1506"/>
        <end position="1537"/>
    </location>
</feature>
<feature type="compositionally biased region" description="Low complexity" evidence="5">
    <location>
        <begin position="845"/>
        <end position="863"/>
    </location>
</feature>
<dbReference type="PANTHER" id="PTHR46143">
    <property type="entry name" value="CALPAIN-7"/>
    <property type="match status" value="1"/>
</dbReference>
<feature type="compositionally biased region" description="Basic and acidic residues" evidence="5">
    <location>
        <begin position="821"/>
        <end position="844"/>
    </location>
</feature>
<evidence type="ECO:0000256" key="3">
    <source>
        <dbReference type="ARBA" id="ARBA00022807"/>
    </source>
</evidence>
<feature type="compositionally biased region" description="Low complexity" evidence="5">
    <location>
        <begin position="412"/>
        <end position="433"/>
    </location>
</feature>
<feature type="region of interest" description="Disordered" evidence="5">
    <location>
        <begin position="1235"/>
        <end position="1265"/>
    </location>
</feature>
<feature type="region of interest" description="Disordered" evidence="5">
    <location>
        <begin position="724"/>
        <end position="743"/>
    </location>
</feature>